<dbReference type="InterPro" id="IPR001279">
    <property type="entry name" value="Metallo-B-lactamas"/>
</dbReference>
<evidence type="ECO:0000259" key="1">
    <source>
        <dbReference type="SMART" id="SM00849"/>
    </source>
</evidence>
<dbReference type="SUPFAM" id="SSF56281">
    <property type="entry name" value="Metallo-hydrolase/oxidoreductase"/>
    <property type="match status" value="1"/>
</dbReference>
<gene>
    <name evidence="2" type="ORF">U732_191</name>
</gene>
<keyword evidence="3" id="KW-1185">Reference proteome</keyword>
<dbReference type="PANTHER" id="PTHR42951">
    <property type="entry name" value="METALLO-BETA-LACTAMASE DOMAIN-CONTAINING"/>
    <property type="match status" value="1"/>
</dbReference>
<feature type="domain" description="Metallo-beta-lactamase" evidence="1">
    <location>
        <begin position="22"/>
        <end position="198"/>
    </location>
</feature>
<proteinExistence type="predicted"/>
<evidence type="ECO:0000313" key="3">
    <source>
        <dbReference type="Proteomes" id="UP000031366"/>
    </source>
</evidence>
<dbReference type="PANTHER" id="PTHR42951:SF4">
    <property type="entry name" value="ACYL-COENZYME A THIOESTERASE MBLAC2"/>
    <property type="match status" value="1"/>
</dbReference>
<evidence type="ECO:0000313" key="2">
    <source>
        <dbReference type="EMBL" id="KIE45283.1"/>
    </source>
</evidence>
<sequence>MEIKKIKNRNVLFTSSPSDFWDLNLHLIMGEKNNYIIDTGLGSLGVAPIKEYIKNDSKPVVVINTHYHWDHIWGNSSMKDSIIISHKLCREMIESNWEVMMQKNKGYVCGEAEIYLPNLVFEEELYFPEDKIRIIYTPGHTIDSITVIDEEEKVINAGDNIGDNMDEIVPSLYCDPKLYNDTLLKYQKIDFDTCISGHNVVQGKEIIDKILSKL</sequence>
<accession>A0A0C1U1A3</accession>
<dbReference type="Pfam" id="PF00753">
    <property type="entry name" value="Lactamase_B"/>
    <property type="match status" value="1"/>
</dbReference>
<dbReference type="STRING" id="29341.RSJ17_18440"/>
<name>A0A0C1U1A3_9CLOT</name>
<dbReference type="SMART" id="SM00849">
    <property type="entry name" value="Lactamase_B"/>
    <property type="match status" value="1"/>
</dbReference>
<protein>
    <submittedName>
        <fullName evidence="2">Metallo-beta-lactamase superfamily protein</fullName>
    </submittedName>
</protein>
<dbReference type="AlphaFoldDB" id="A0A0C1U1A3"/>
<reference evidence="2 3" key="1">
    <citation type="journal article" date="2015" name="Infect. Genet. Evol.">
        <title>Genomic sequences of six botulinum neurotoxin-producing strains representing three clostridial species illustrate the mobility and diversity of botulinum neurotoxin genes.</title>
        <authorList>
            <person name="Smith T.J."/>
            <person name="Hill K.K."/>
            <person name="Xie G."/>
            <person name="Foley B.T."/>
            <person name="Williamson C.H."/>
            <person name="Foster J.T."/>
            <person name="Johnson S.L."/>
            <person name="Chertkov O."/>
            <person name="Teshima H."/>
            <person name="Gibbons H.S."/>
            <person name="Johnsky L.A."/>
            <person name="Karavis M.A."/>
            <person name="Smith L.A."/>
        </authorList>
    </citation>
    <scope>NUCLEOTIDE SEQUENCE [LARGE SCALE GENOMIC DNA]</scope>
    <source>
        <strain evidence="2 3">CDC 2741</strain>
    </source>
</reference>
<dbReference type="InterPro" id="IPR036866">
    <property type="entry name" value="RibonucZ/Hydroxyglut_hydro"/>
</dbReference>
<comment type="caution">
    <text evidence="2">The sequence shown here is derived from an EMBL/GenBank/DDBJ whole genome shotgun (WGS) entry which is preliminary data.</text>
</comment>
<dbReference type="EMBL" id="AYSO01000020">
    <property type="protein sequence ID" value="KIE45283.1"/>
    <property type="molecule type" value="Genomic_DNA"/>
</dbReference>
<dbReference type="OrthoDB" id="9761531at2"/>
<dbReference type="RefSeq" id="WP_039635904.1">
    <property type="nucleotide sequence ID" value="NZ_AYSO01000020.1"/>
</dbReference>
<dbReference type="Gene3D" id="3.60.15.10">
    <property type="entry name" value="Ribonuclease Z/Hydroxyacylglutathione hydrolase-like"/>
    <property type="match status" value="1"/>
</dbReference>
<organism evidence="2 3">
    <name type="scientific">Clostridium argentinense CDC 2741</name>
    <dbReference type="NCBI Taxonomy" id="1418104"/>
    <lineage>
        <taxon>Bacteria</taxon>
        <taxon>Bacillati</taxon>
        <taxon>Bacillota</taxon>
        <taxon>Clostridia</taxon>
        <taxon>Eubacteriales</taxon>
        <taxon>Clostridiaceae</taxon>
        <taxon>Clostridium</taxon>
    </lineage>
</organism>
<dbReference type="Proteomes" id="UP000031366">
    <property type="component" value="Unassembled WGS sequence"/>
</dbReference>
<dbReference type="InterPro" id="IPR050855">
    <property type="entry name" value="NDM-1-like"/>
</dbReference>